<dbReference type="EMBL" id="MGAF01000022">
    <property type="protein sequence ID" value="OGK41139.1"/>
    <property type="molecule type" value="Genomic_DNA"/>
</dbReference>
<dbReference type="PANTHER" id="PTHR46401:SF2">
    <property type="entry name" value="GLYCOSYLTRANSFERASE WBBK-RELATED"/>
    <property type="match status" value="1"/>
</dbReference>
<dbReference type="PANTHER" id="PTHR46401">
    <property type="entry name" value="GLYCOSYLTRANSFERASE WBBK-RELATED"/>
    <property type="match status" value="1"/>
</dbReference>
<dbReference type="CDD" id="cd03801">
    <property type="entry name" value="GT4_PimA-like"/>
    <property type="match status" value="1"/>
</dbReference>
<dbReference type="Pfam" id="PF00534">
    <property type="entry name" value="Glycos_transf_1"/>
    <property type="match status" value="1"/>
</dbReference>
<feature type="domain" description="Glycosyl transferase family 1" evidence="2">
    <location>
        <begin position="210"/>
        <end position="365"/>
    </location>
</feature>
<evidence type="ECO:0000313" key="4">
    <source>
        <dbReference type="Proteomes" id="UP000179270"/>
    </source>
</evidence>
<evidence type="ECO:0000256" key="1">
    <source>
        <dbReference type="ARBA" id="ARBA00022679"/>
    </source>
</evidence>
<dbReference type="GO" id="GO:0009103">
    <property type="term" value="P:lipopolysaccharide biosynthetic process"/>
    <property type="evidence" value="ECO:0007669"/>
    <property type="project" value="TreeGrafter"/>
</dbReference>
<comment type="caution">
    <text evidence="3">The sequence shown here is derived from an EMBL/GenBank/DDBJ whole genome shotgun (WGS) entry which is preliminary data.</text>
</comment>
<dbReference type="InterPro" id="IPR001296">
    <property type="entry name" value="Glyco_trans_1"/>
</dbReference>
<dbReference type="GO" id="GO:0016757">
    <property type="term" value="F:glycosyltransferase activity"/>
    <property type="evidence" value="ECO:0007669"/>
    <property type="project" value="InterPro"/>
</dbReference>
<dbReference type="SUPFAM" id="SSF53756">
    <property type="entry name" value="UDP-Glycosyltransferase/glycogen phosphorylase"/>
    <property type="match status" value="1"/>
</dbReference>
<dbReference type="Proteomes" id="UP000179270">
    <property type="component" value="Unassembled WGS sequence"/>
</dbReference>
<organism evidence="3 4">
    <name type="scientific">Candidatus Roizmanbacteria bacterium RIFCSPLOWO2_01_FULL_35_13</name>
    <dbReference type="NCBI Taxonomy" id="1802055"/>
    <lineage>
        <taxon>Bacteria</taxon>
        <taxon>Candidatus Roizmaniibacteriota</taxon>
    </lineage>
</organism>
<protein>
    <recommendedName>
        <fullName evidence="2">Glycosyl transferase family 1 domain-containing protein</fullName>
    </recommendedName>
</protein>
<proteinExistence type="predicted"/>
<evidence type="ECO:0000313" key="3">
    <source>
        <dbReference type="EMBL" id="OGK41139.1"/>
    </source>
</evidence>
<dbReference type="STRING" id="1802055.A3A74_02235"/>
<evidence type="ECO:0000259" key="2">
    <source>
        <dbReference type="Pfam" id="PF00534"/>
    </source>
</evidence>
<reference evidence="3 4" key="1">
    <citation type="journal article" date="2016" name="Nat. Commun.">
        <title>Thousands of microbial genomes shed light on interconnected biogeochemical processes in an aquifer system.</title>
        <authorList>
            <person name="Anantharaman K."/>
            <person name="Brown C.T."/>
            <person name="Hug L.A."/>
            <person name="Sharon I."/>
            <person name="Castelle C.J."/>
            <person name="Probst A.J."/>
            <person name="Thomas B.C."/>
            <person name="Singh A."/>
            <person name="Wilkins M.J."/>
            <person name="Karaoz U."/>
            <person name="Brodie E.L."/>
            <person name="Williams K.H."/>
            <person name="Hubbard S.S."/>
            <person name="Banfield J.F."/>
        </authorList>
    </citation>
    <scope>NUCLEOTIDE SEQUENCE [LARGE SCALE GENOMIC DNA]</scope>
</reference>
<name>A0A1F7ICQ2_9BACT</name>
<dbReference type="AlphaFoldDB" id="A0A1F7ICQ2"/>
<sequence>MIKIALINPRYHPNIFDGGEMHVRKLVSHFTKFADVTVLTTKAIDKESWKDEVDEVSKKDCINIIRFSSETDRNARKFNDLTHSLYADQNPKIKDLTEWIKQVGPYTPSFYEYLQQNFNNYDLFFFVGYNNAFTYFGLPLVKQKAVLIPLTHKEAMLRFNIFDRIFSSPRIIIPSSEGEKKIIQERFNSLPPLFIVGIDVNKPTKILKNTDNKIKKPYCIYIGRISRFKGTWELIEKFMEFKSHNKSKLNLVLIGENNDFIKIPKRKDIIHIPKVSEIQKFSLLADSEFIINSSYYESVSLILLEAWQVKKPVLVNGKCDVLKSQVIQSDGGLFYENYKEFEAMILWLNSHSRERSLLGKNGFKWAKKNYSEIIIRKKLESLVNAMIN</sequence>
<accession>A0A1F7ICQ2</accession>
<dbReference type="Gene3D" id="3.40.50.2000">
    <property type="entry name" value="Glycogen Phosphorylase B"/>
    <property type="match status" value="1"/>
</dbReference>
<gene>
    <name evidence="3" type="ORF">A3A74_02235</name>
</gene>
<keyword evidence="1" id="KW-0808">Transferase</keyword>